<dbReference type="InterPro" id="IPR057948">
    <property type="entry name" value="TPR_TRIP12_N"/>
</dbReference>
<dbReference type="GO" id="GO:0016607">
    <property type="term" value="C:nuclear speck"/>
    <property type="evidence" value="ECO:0007669"/>
    <property type="project" value="TreeGrafter"/>
</dbReference>
<dbReference type="GO" id="GO:0043161">
    <property type="term" value="P:proteasome-mediated ubiquitin-dependent protein catabolic process"/>
    <property type="evidence" value="ECO:0007669"/>
    <property type="project" value="TreeGrafter"/>
</dbReference>
<dbReference type="Gene3D" id="1.25.10.10">
    <property type="entry name" value="Leucine-rich Repeat Variant"/>
    <property type="match status" value="1"/>
</dbReference>
<feature type="region of interest" description="Disordered" evidence="4">
    <location>
        <begin position="199"/>
        <end position="258"/>
    </location>
</feature>
<evidence type="ECO:0000256" key="4">
    <source>
        <dbReference type="SAM" id="MobiDB-lite"/>
    </source>
</evidence>
<dbReference type="Proteomes" id="UP001165120">
    <property type="component" value="Unassembled WGS sequence"/>
</dbReference>
<dbReference type="GO" id="GO:0000209">
    <property type="term" value="P:protein polyubiquitination"/>
    <property type="evidence" value="ECO:0007669"/>
    <property type="project" value="TreeGrafter"/>
</dbReference>
<accession>A0A9W6WFM2</accession>
<dbReference type="InterPro" id="IPR011989">
    <property type="entry name" value="ARM-like"/>
</dbReference>
<evidence type="ECO:0000256" key="2">
    <source>
        <dbReference type="ARBA" id="ARBA00012485"/>
    </source>
</evidence>
<feature type="region of interest" description="Disordered" evidence="4">
    <location>
        <begin position="1"/>
        <end position="172"/>
    </location>
</feature>
<feature type="domain" description="E3 ubiquitin-protein ligase TRIP12-like TPR repeats" evidence="5">
    <location>
        <begin position="295"/>
        <end position="414"/>
    </location>
</feature>
<feature type="compositionally biased region" description="Polar residues" evidence="4">
    <location>
        <begin position="244"/>
        <end position="258"/>
    </location>
</feature>
<dbReference type="PANTHER" id="PTHR45670:SF1">
    <property type="entry name" value="E3 UBIQUITIN-PROTEIN LIGASE HECTD1"/>
    <property type="match status" value="1"/>
</dbReference>
<sequence>MYHRKSISSTERFSQKESGKQSTASSVNDVEMDGSSYNNSESEHVVNDNSDNDDEFRAINRLAGNYRKFSESRQFSPHVERNTTGLSAEDSHTDDELDKMMTSVHGSIRSRLLRSHNNENVFEDDDDDDDDTSIRIVDEEQDTQAEVDHEEDDEDDDDDDDDAENDDYDEDESAAFQADVRATLASAFNVSLGRNARREIIEHDDDEDDDDDDDEDNDDEDDDNDDDEDDENEDDDESNSDDNGSTSTSRPGINRNNNETAASAFQNSFGSFGSALGRMLPGTAFGQMFSGGLRVNGLVDGLIKETDPYLLLETLTELSESLLMMNDLMAERGLPSHKLSKALVDILNNPFYQEDLELQLVACRCMYNLAEVNNDSIYDLVNVGAVDALNSKLMEISFIDLAEQALQNLEIITKLCKSEVIDKNYLSTCLMFLDFFTIHTQRKALNIALYSFEYVPVSKFDVVKEVFPIIVRVATEYSDPSCVEISWRAIAKVIESYQKEGELLEELISVDLLKRLGSILPSCLGRGSRNQSNSLMSFGACLKVIQSLATIANVSPDLSILLLKDCQIHIVIDNILHVFEKNDLDRSSISRTSSDIEMLSQSQDTKSGTEDHLKISAVSIDALMAAPKDLNIAILKLLAALIPYSPDNKGKNIDIGGYLTIKNSEKRNEINKERLKLYKSNDKNISSFQKFSKSTFILLLKLYSSSVDYQLRRLVYLILYRIVFVLDKDQLKDVIKDSNISAILASMITHGKHLLIKDASLSLNVLQASNSSVEEKHPFILLYGTVLITNLLLGKLPEVLLPEFEKEGLIDNITSFLKLLHQDKRVEEYNEDEDLEMISQIDNTGTGLSFFSRSKIYHTHENSDFDENANFSDGDENATDNDVDDDEDEDEEDYNEEGNEVERNEISDAEDSDIEHDHTHPRGVRSGRGCKKLKGTMSISRKL</sequence>
<gene>
    <name evidence="6" type="ORF">Cboi02_000194800</name>
</gene>
<dbReference type="GO" id="GO:0061630">
    <property type="term" value="F:ubiquitin protein ligase activity"/>
    <property type="evidence" value="ECO:0007669"/>
    <property type="project" value="UniProtKB-EC"/>
</dbReference>
<dbReference type="Pfam" id="PF25579">
    <property type="entry name" value="TPR_TRIP12_N"/>
    <property type="match status" value="1"/>
</dbReference>
<dbReference type="AlphaFoldDB" id="A0A9W6WFM2"/>
<feature type="compositionally biased region" description="Acidic residues" evidence="4">
    <location>
        <begin position="121"/>
        <end position="131"/>
    </location>
</feature>
<dbReference type="EC" id="2.3.2.26" evidence="2"/>
<keyword evidence="3" id="KW-0808">Transferase</keyword>
<evidence type="ECO:0000313" key="7">
    <source>
        <dbReference type="Proteomes" id="UP001165120"/>
    </source>
</evidence>
<protein>
    <recommendedName>
        <fullName evidence="2">HECT-type E3 ubiquitin transferase</fullName>
        <ecNumber evidence="2">2.3.2.26</ecNumber>
    </recommendedName>
</protein>
<keyword evidence="7" id="KW-1185">Reference proteome</keyword>
<feature type="region of interest" description="Disordered" evidence="4">
    <location>
        <begin position="864"/>
        <end position="943"/>
    </location>
</feature>
<name>A0A9W6WFM2_CANBO</name>
<evidence type="ECO:0000256" key="3">
    <source>
        <dbReference type="ARBA" id="ARBA00022679"/>
    </source>
</evidence>
<dbReference type="InterPro" id="IPR045322">
    <property type="entry name" value="HECTD1/TRIP12-like"/>
</dbReference>
<proteinExistence type="predicted"/>
<evidence type="ECO:0000259" key="5">
    <source>
        <dbReference type="Pfam" id="PF25579"/>
    </source>
</evidence>
<feature type="compositionally biased region" description="Acidic residues" evidence="4">
    <location>
        <begin position="873"/>
        <end position="899"/>
    </location>
</feature>
<dbReference type="PANTHER" id="PTHR45670">
    <property type="entry name" value="E3 UBIQUITIN-PROTEIN LIGASE TRIP12"/>
    <property type="match status" value="1"/>
</dbReference>
<dbReference type="SUPFAM" id="SSF48371">
    <property type="entry name" value="ARM repeat"/>
    <property type="match status" value="1"/>
</dbReference>
<comment type="catalytic activity">
    <reaction evidence="1">
        <text>S-ubiquitinyl-[E2 ubiquitin-conjugating enzyme]-L-cysteine + [acceptor protein]-L-lysine = [E2 ubiquitin-conjugating enzyme]-L-cysteine + N(6)-ubiquitinyl-[acceptor protein]-L-lysine.</text>
        <dbReference type="EC" id="2.3.2.26"/>
    </reaction>
</comment>
<feature type="compositionally biased region" description="Acidic residues" evidence="4">
    <location>
        <begin position="202"/>
        <end position="240"/>
    </location>
</feature>
<dbReference type="InterPro" id="IPR016024">
    <property type="entry name" value="ARM-type_fold"/>
</dbReference>
<organism evidence="6 7">
    <name type="scientific">Candida boidinii</name>
    <name type="common">Yeast</name>
    <dbReference type="NCBI Taxonomy" id="5477"/>
    <lineage>
        <taxon>Eukaryota</taxon>
        <taxon>Fungi</taxon>
        <taxon>Dikarya</taxon>
        <taxon>Ascomycota</taxon>
        <taxon>Saccharomycotina</taxon>
        <taxon>Pichiomycetes</taxon>
        <taxon>Pichiales</taxon>
        <taxon>Pichiaceae</taxon>
        <taxon>Ogataea</taxon>
        <taxon>Ogataea/Candida clade</taxon>
    </lineage>
</organism>
<dbReference type="EMBL" id="BSXN01000527">
    <property type="protein sequence ID" value="GME68917.1"/>
    <property type="molecule type" value="Genomic_DNA"/>
</dbReference>
<reference evidence="6" key="1">
    <citation type="submission" date="2023-04" db="EMBL/GenBank/DDBJ databases">
        <title>Candida boidinii NBRC 10035.</title>
        <authorList>
            <person name="Ichikawa N."/>
            <person name="Sato H."/>
            <person name="Tonouchi N."/>
        </authorList>
    </citation>
    <scope>NUCLEOTIDE SEQUENCE</scope>
    <source>
        <strain evidence="6">NBRC 10035</strain>
    </source>
</reference>
<evidence type="ECO:0000256" key="1">
    <source>
        <dbReference type="ARBA" id="ARBA00000885"/>
    </source>
</evidence>
<comment type="caution">
    <text evidence="6">The sequence shown here is derived from an EMBL/GenBank/DDBJ whole genome shotgun (WGS) entry which is preliminary data.</text>
</comment>
<evidence type="ECO:0000313" key="6">
    <source>
        <dbReference type="EMBL" id="GME68917.1"/>
    </source>
</evidence>
<feature type="compositionally biased region" description="Basic residues" evidence="4">
    <location>
        <begin position="921"/>
        <end position="934"/>
    </location>
</feature>
<feature type="compositionally biased region" description="Acidic residues" evidence="4">
    <location>
        <begin position="139"/>
        <end position="172"/>
    </location>
</feature>